<keyword evidence="1" id="KW-0805">Transcription regulation</keyword>
<dbReference type="CDD" id="cd07377">
    <property type="entry name" value="WHTH_GntR"/>
    <property type="match status" value="1"/>
</dbReference>
<evidence type="ECO:0000256" key="1">
    <source>
        <dbReference type="ARBA" id="ARBA00023015"/>
    </source>
</evidence>
<proteinExistence type="predicted"/>
<protein>
    <submittedName>
        <fullName evidence="5">GntR family transcriptional regulator</fullName>
    </submittedName>
</protein>
<comment type="caution">
    <text evidence="5">The sequence shown here is derived from an EMBL/GenBank/DDBJ whole genome shotgun (WGS) entry which is preliminary data.</text>
</comment>
<evidence type="ECO:0000256" key="2">
    <source>
        <dbReference type="ARBA" id="ARBA00023125"/>
    </source>
</evidence>
<dbReference type="RefSeq" id="WP_157423945.1">
    <property type="nucleotide sequence ID" value="NZ_BAAANI010000001.1"/>
</dbReference>
<dbReference type="SUPFAM" id="SSF46785">
    <property type="entry name" value="Winged helix' DNA-binding domain"/>
    <property type="match status" value="1"/>
</dbReference>
<feature type="domain" description="HTH gntR-type" evidence="4">
    <location>
        <begin position="1"/>
        <end position="63"/>
    </location>
</feature>
<dbReference type="EMBL" id="JBHMBL010000001">
    <property type="protein sequence ID" value="MFB9642189.1"/>
    <property type="molecule type" value="Genomic_DNA"/>
</dbReference>
<dbReference type="PANTHER" id="PTHR43537">
    <property type="entry name" value="TRANSCRIPTIONAL REGULATOR, GNTR FAMILY"/>
    <property type="match status" value="1"/>
</dbReference>
<dbReference type="SUPFAM" id="SSF48008">
    <property type="entry name" value="GntR ligand-binding domain-like"/>
    <property type="match status" value="1"/>
</dbReference>
<dbReference type="InterPro" id="IPR008920">
    <property type="entry name" value="TF_FadR/GntR_C"/>
</dbReference>
<evidence type="ECO:0000259" key="4">
    <source>
        <dbReference type="PROSITE" id="PS50949"/>
    </source>
</evidence>
<evidence type="ECO:0000313" key="5">
    <source>
        <dbReference type="EMBL" id="MFB9642189.1"/>
    </source>
</evidence>
<dbReference type="Pfam" id="PF00392">
    <property type="entry name" value="GntR"/>
    <property type="match status" value="1"/>
</dbReference>
<dbReference type="InterPro" id="IPR011711">
    <property type="entry name" value="GntR_C"/>
</dbReference>
<dbReference type="Pfam" id="PF07729">
    <property type="entry name" value="FCD"/>
    <property type="match status" value="1"/>
</dbReference>
<sequence>MTVYQRLRRLVVDGELPVGLRVSEAELSTRLEVSRTPVREALSRLEGAGLVDAQGRGVRVRALEPDELAAVFEARAALESWAAGRAAERVAAGEVAPIALRELQALADAADAATRAGELETATRANRAFHQSLARLAANPAVDEALDGWWDRIVVATRHGLEDPPRVEQVDDEHRRLIAALAAGDPAGAREAAEAHALRTIAIVKGRSE</sequence>
<name>A0ABV5SSY5_9MICO</name>
<gene>
    <name evidence="5" type="ORF">ACFFQV_07795</name>
</gene>
<dbReference type="Proteomes" id="UP001589667">
    <property type="component" value="Unassembled WGS sequence"/>
</dbReference>
<dbReference type="PANTHER" id="PTHR43537:SF24">
    <property type="entry name" value="GLUCONATE OPERON TRANSCRIPTIONAL REPRESSOR"/>
    <property type="match status" value="1"/>
</dbReference>
<evidence type="ECO:0000256" key="3">
    <source>
        <dbReference type="ARBA" id="ARBA00023163"/>
    </source>
</evidence>
<accession>A0ABV5SSY5</accession>
<keyword evidence="3" id="KW-0804">Transcription</keyword>
<dbReference type="SMART" id="SM00895">
    <property type="entry name" value="FCD"/>
    <property type="match status" value="1"/>
</dbReference>
<dbReference type="Gene3D" id="1.10.10.10">
    <property type="entry name" value="Winged helix-like DNA-binding domain superfamily/Winged helix DNA-binding domain"/>
    <property type="match status" value="1"/>
</dbReference>
<keyword evidence="6" id="KW-1185">Reference proteome</keyword>
<evidence type="ECO:0000313" key="6">
    <source>
        <dbReference type="Proteomes" id="UP001589667"/>
    </source>
</evidence>
<dbReference type="PRINTS" id="PR00035">
    <property type="entry name" value="HTHGNTR"/>
</dbReference>
<keyword evidence="2" id="KW-0238">DNA-binding</keyword>
<dbReference type="InterPro" id="IPR000524">
    <property type="entry name" value="Tscrpt_reg_HTH_GntR"/>
</dbReference>
<dbReference type="PROSITE" id="PS50949">
    <property type="entry name" value="HTH_GNTR"/>
    <property type="match status" value="1"/>
</dbReference>
<dbReference type="SMART" id="SM00345">
    <property type="entry name" value="HTH_GNTR"/>
    <property type="match status" value="1"/>
</dbReference>
<dbReference type="Gene3D" id="1.20.120.530">
    <property type="entry name" value="GntR ligand-binding domain-like"/>
    <property type="match status" value="1"/>
</dbReference>
<dbReference type="InterPro" id="IPR036388">
    <property type="entry name" value="WH-like_DNA-bd_sf"/>
</dbReference>
<organism evidence="5 6">
    <name type="scientific">Agromyces lapidis</name>
    <dbReference type="NCBI Taxonomy" id="279574"/>
    <lineage>
        <taxon>Bacteria</taxon>
        <taxon>Bacillati</taxon>
        <taxon>Actinomycetota</taxon>
        <taxon>Actinomycetes</taxon>
        <taxon>Micrococcales</taxon>
        <taxon>Microbacteriaceae</taxon>
        <taxon>Agromyces</taxon>
    </lineage>
</organism>
<dbReference type="InterPro" id="IPR036390">
    <property type="entry name" value="WH_DNA-bd_sf"/>
</dbReference>
<reference evidence="5 6" key="1">
    <citation type="submission" date="2024-09" db="EMBL/GenBank/DDBJ databases">
        <authorList>
            <person name="Sun Q."/>
            <person name="Mori K."/>
        </authorList>
    </citation>
    <scope>NUCLEOTIDE SEQUENCE [LARGE SCALE GENOMIC DNA]</scope>
    <source>
        <strain evidence="5 6">JCM 14321</strain>
    </source>
</reference>